<dbReference type="SUPFAM" id="SSF82549">
    <property type="entry name" value="DAK1/DegV-like"/>
    <property type="match status" value="1"/>
</dbReference>
<dbReference type="Pfam" id="PF02645">
    <property type="entry name" value="DegV"/>
    <property type="match status" value="1"/>
</dbReference>
<dbReference type="EMBL" id="JBCITM010000003">
    <property type="protein sequence ID" value="MEN1759817.1"/>
    <property type="molecule type" value="Genomic_DNA"/>
</dbReference>
<accession>A0ABU9VRM7</accession>
<protein>
    <submittedName>
        <fullName evidence="2">DegV family protein</fullName>
    </submittedName>
</protein>
<dbReference type="Gene3D" id="3.40.50.10170">
    <property type="match status" value="1"/>
</dbReference>
<keyword evidence="3" id="KW-1185">Reference proteome</keyword>
<dbReference type="NCBIfam" id="TIGR00762">
    <property type="entry name" value="DegV"/>
    <property type="match status" value="1"/>
</dbReference>
<dbReference type="RefSeq" id="WP_343185144.1">
    <property type="nucleotide sequence ID" value="NZ_JBCITM010000003.1"/>
</dbReference>
<evidence type="ECO:0000313" key="2">
    <source>
        <dbReference type="EMBL" id="MEN1759817.1"/>
    </source>
</evidence>
<comment type="caution">
    <text evidence="2">The sequence shown here is derived from an EMBL/GenBank/DDBJ whole genome shotgun (WGS) entry which is preliminary data.</text>
</comment>
<dbReference type="Gene3D" id="3.30.1180.10">
    <property type="match status" value="1"/>
</dbReference>
<dbReference type="InterPro" id="IPR003797">
    <property type="entry name" value="DegV"/>
</dbReference>
<dbReference type="InterPro" id="IPR050270">
    <property type="entry name" value="DegV_domain_contain"/>
</dbReference>
<evidence type="ECO:0000313" key="3">
    <source>
        <dbReference type="Proteomes" id="UP001407405"/>
    </source>
</evidence>
<proteinExistence type="predicted"/>
<dbReference type="PANTHER" id="PTHR33434">
    <property type="entry name" value="DEGV DOMAIN-CONTAINING PROTEIN DR_1986-RELATED"/>
    <property type="match status" value="1"/>
</dbReference>
<keyword evidence="1" id="KW-0446">Lipid-binding</keyword>
<gene>
    <name evidence="2" type="ORF">AAIG11_04970</name>
</gene>
<organism evidence="2 3">
    <name type="scientific">Anoxynatronum sibiricum</name>
    <dbReference type="NCBI Taxonomy" id="210623"/>
    <lineage>
        <taxon>Bacteria</taxon>
        <taxon>Bacillati</taxon>
        <taxon>Bacillota</taxon>
        <taxon>Clostridia</taxon>
        <taxon>Eubacteriales</taxon>
        <taxon>Clostridiaceae</taxon>
        <taxon>Anoxynatronum</taxon>
    </lineage>
</organism>
<dbReference type="InterPro" id="IPR043168">
    <property type="entry name" value="DegV_C"/>
</dbReference>
<sequence length="283" mass="31775">MHRIRIMTDSTSDLPDSFVQEHHIAVIPLYVNFNDRVFRDGVDLNPEQLYQTVSETDVFPKTSSPSPSDFLARFTPAIEAGDDILFIGISSRLSSTIQNARIAASEFDDHRIEVIDSLNLSAGIGILVMKAVMLLQEESLSLSQLADRIRTLVPKVRTYFAVDTLEYLHRGGRCSAMENLVGSMLRIRPILEVVEGQIIVNRKVRGKREKLMNEMLELFRHDHPHIVASPAVVNQSMCAEDAQKLSQQIVDLMPEVNITLTQAGCVICSHCGPKTFSIVYLRR</sequence>
<name>A0ABU9VRM7_9CLOT</name>
<reference evidence="2 3" key="1">
    <citation type="submission" date="2024-04" db="EMBL/GenBank/DDBJ databases">
        <title>Genome sequencing and metabolic network reconstruction of aminoacids and betaine degradation by Anoxynatronum sibiricum.</title>
        <authorList>
            <person name="Detkova E.N."/>
            <person name="Boltjanskaja Y.V."/>
            <person name="Mardanov A.V."/>
            <person name="Kevbrin V."/>
        </authorList>
    </citation>
    <scope>NUCLEOTIDE SEQUENCE [LARGE SCALE GENOMIC DNA]</scope>
    <source>
        <strain evidence="2 3">Z-7981</strain>
    </source>
</reference>
<dbReference type="PROSITE" id="PS51482">
    <property type="entry name" value="DEGV"/>
    <property type="match status" value="1"/>
</dbReference>
<evidence type="ECO:0000256" key="1">
    <source>
        <dbReference type="ARBA" id="ARBA00023121"/>
    </source>
</evidence>
<dbReference type="PANTHER" id="PTHR33434:SF2">
    <property type="entry name" value="FATTY ACID-BINDING PROTEIN TM_1468"/>
    <property type="match status" value="1"/>
</dbReference>
<dbReference type="Proteomes" id="UP001407405">
    <property type="component" value="Unassembled WGS sequence"/>
</dbReference>